<dbReference type="EMBL" id="SNUZ01000012">
    <property type="protein sequence ID" value="MCL3788079.1"/>
    <property type="molecule type" value="Genomic_DNA"/>
</dbReference>
<dbReference type="SFLD" id="SFLDG01135">
    <property type="entry name" value="C1.5.6:_HAD__Beta-PGM__Phospha"/>
    <property type="match status" value="1"/>
</dbReference>
<dbReference type="Gene3D" id="3.40.50.1000">
    <property type="entry name" value="HAD superfamily/HAD-like"/>
    <property type="match status" value="1"/>
</dbReference>
<dbReference type="PANTHER" id="PTHR43481">
    <property type="entry name" value="FRUCTOSE-1-PHOSPHATE PHOSPHATASE"/>
    <property type="match status" value="1"/>
</dbReference>
<dbReference type="InterPro" id="IPR051806">
    <property type="entry name" value="HAD-like_SPP"/>
</dbReference>
<dbReference type="Pfam" id="PF00702">
    <property type="entry name" value="Hydrolase"/>
    <property type="match status" value="1"/>
</dbReference>
<organism evidence="1 2">
    <name type="scientific">Ruminococcus bromii</name>
    <dbReference type="NCBI Taxonomy" id="40518"/>
    <lineage>
        <taxon>Bacteria</taxon>
        <taxon>Bacillati</taxon>
        <taxon>Bacillota</taxon>
        <taxon>Clostridia</taxon>
        <taxon>Eubacteriales</taxon>
        <taxon>Oscillospiraceae</taxon>
        <taxon>Ruminococcus</taxon>
    </lineage>
</organism>
<dbReference type="Gene3D" id="1.10.150.240">
    <property type="entry name" value="Putative phosphatase, domain 2"/>
    <property type="match status" value="1"/>
</dbReference>
<keyword evidence="2" id="KW-1185">Reference proteome</keyword>
<accession>A0ABT0NKJ3</accession>
<dbReference type="InterPro" id="IPR023214">
    <property type="entry name" value="HAD_sf"/>
</dbReference>
<name>A0ABT0NKJ3_9FIRM</name>
<dbReference type="RefSeq" id="WP_249376982.1">
    <property type="nucleotide sequence ID" value="NZ_SNUZ01000012.1"/>
</dbReference>
<dbReference type="SUPFAM" id="SSF56784">
    <property type="entry name" value="HAD-like"/>
    <property type="match status" value="1"/>
</dbReference>
<dbReference type="InterPro" id="IPR023198">
    <property type="entry name" value="PGP-like_dom2"/>
</dbReference>
<dbReference type="SFLD" id="SFLDG01129">
    <property type="entry name" value="C1.5:_HAD__Beta-PGM__Phosphata"/>
    <property type="match status" value="1"/>
</dbReference>
<evidence type="ECO:0000313" key="1">
    <source>
        <dbReference type="EMBL" id="MCL3788079.1"/>
    </source>
</evidence>
<evidence type="ECO:0000313" key="2">
    <source>
        <dbReference type="Proteomes" id="UP001056693"/>
    </source>
</evidence>
<dbReference type="Proteomes" id="UP001056693">
    <property type="component" value="Unassembled WGS sequence"/>
</dbReference>
<dbReference type="InterPro" id="IPR036412">
    <property type="entry name" value="HAD-like_sf"/>
</dbReference>
<dbReference type="PANTHER" id="PTHR43481:SF4">
    <property type="entry name" value="GLYCEROL-1-PHOSPHATE PHOSPHOHYDROLASE 1-RELATED"/>
    <property type="match status" value="1"/>
</dbReference>
<dbReference type="NCBIfam" id="TIGR01509">
    <property type="entry name" value="HAD-SF-IA-v3"/>
    <property type="match status" value="1"/>
</dbReference>
<dbReference type="NCBIfam" id="TIGR01549">
    <property type="entry name" value="HAD-SF-IA-v1"/>
    <property type="match status" value="1"/>
</dbReference>
<dbReference type="InterPro" id="IPR006439">
    <property type="entry name" value="HAD-SF_hydro_IA"/>
</dbReference>
<sequence length="223" mass="24541">MKIQGVISDMDGVILDSEKLYVRFWCEAGRFYGFPMEEKHALSIRSMARPLASAKLKGIFGDGFDYEAVRSKRVELMDNYVEKNGIEVKSGAKELLSFLKENGYKVALATATPPQRAERYLKAHDLYKYFDVTVSASMVSVGKPAPDIYLKAAEMLGLSPQNCVALEDSPNGIKSASSAGCVTVMVPDLDKPSNDIIPLLHGVADGLSDVKRILRELEDCNIQ</sequence>
<dbReference type="CDD" id="cd07505">
    <property type="entry name" value="HAD_BPGM-like"/>
    <property type="match status" value="1"/>
</dbReference>
<gene>
    <name evidence="1" type="ORF">E2N93_08705</name>
</gene>
<dbReference type="PRINTS" id="PR00413">
    <property type="entry name" value="HADHALOGNASE"/>
</dbReference>
<reference evidence="1 2" key="1">
    <citation type="submission" date="2019-03" db="EMBL/GenBank/DDBJ databases">
        <authorList>
            <person name="Molinero N."/>
            <person name="Sanchez B."/>
            <person name="Walker A."/>
            <person name="Duncan S."/>
            <person name="Delgado S."/>
            <person name="Margolles A."/>
        </authorList>
    </citation>
    <scope>NUCLEOTIDE SEQUENCE [LARGE SCALE GENOMIC DNA]</scope>
    <source>
        <strain evidence="1 2">IPLA60002</strain>
    </source>
</reference>
<proteinExistence type="predicted"/>
<comment type="caution">
    <text evidence="1">The sequence shown here is derived from an EMBL/GenBank/DDBJ whole genome shotgun (WGS) entry which is preliminary data.</text>
</comment>
<dbReference type="SFLD" id="SFLDS00003">
    <property type="entry name" value="Haloacid_Dehalogenase"/>
    <property type="match status" value="1"/>
</dbReference>
<protein>
    <submittedName>
        <fullName evidence="1">HAD family phosphatase</fullName>
    </submittedName>
</protein>